<comment type="caution">
    <text evidence="2">The sequence shown here is derived from an EMBL/GenBank/DDBJ whole genome shotgun (WGS) entry which is preliminary data.</text>
</comment>
<dbReference type="Pfam" id="PF01593">
    <property type="entry name" value="Amino_oxidase"/>
    <property type="match status" value="1"/>
</dbReference>
<dbReference type="InterPro" id="IPR050281">
    <property type="entry name" value="Flavin_monoamine_oxidase"/>
</dbReference>
<dbReference type="SUPFAM" id="SSF54373">
    <property type="entry name" value="FAD-linked reductases, C-terminal domain"/>
    <property type="match status" value="1"/>
</dbReference>
<dbReference type="PANTHER" id="PTHR10742:SF342">
    <property type="entry name" value="AMINE OXIDASE"/>
    <property type="match status" value="1"/>
</dbReference>
<name>A0A4R4ZWL3_9ACTN</name>
<dbReference type="OrthoDB" id="8845488at2"/>
<dbReference type="InterPro" id="IPR002937">
    <property type="entry name" value="Amino_oxidase"/>
</dbReference>
<dbReference type="Proteomes" id="UP000295124">
    <property type="component" value="Unassembled WGS sequence"/>
</dbReference>
<dbReference type="SUPFAM" id="SSF51905">
    <property type="entry name" value="FAD/NAD(P)-binding domain"/>
    <property type="match status" value="1"/>
</dbReference>
<dbReference type="GO" id="GO:0001716">
    <property type="term" value="F:L-amino-acid oxidase activity"/>
    <property type="evidence" value="ECO:0007669"/>
    <property type="project" value="TreeGrafter"/>
</dbReference>
<dbReference type="PANTHER" id="PTHR10742">
    <property type="entry name" value="FLAVIN MONOAMINE OXIDASE"/>
    <property type="match status" value="1"/>
</dbReference>
<keyword evidence="3" id="KW-1185">Reference proteome</keyword>
<gene>
    <name evidence="2" type="ORF">E1263_03040</name>
</gene>
<dbReference type="EMBL" id="SMKX01000005">
    <property type="protein sequence ID" value="TDD62746.1"/>
    <property type="molecule type" value="Genomic_DNA"/>
</dbReference>
<accession>A0A4R4ZWL3</accession>
<dbReference type="GO" id="GO:0009063">
    <property type="term" value="P:amino acid catabolic process"/>
    <property type="evidence" value="ECO:0007669"/>
    <property type="project" value="TreeGrafter"/>
</dbReference>
<protein>
    <submittedName>
        <fullName evidence="2">FAD-dependent oxidoreductase</fullName>
    </submittedName>
</protein>
<proteinExistence type="predicted"/>
<sequence length="446" mass="50387">MAGLIAGYELLRQGHEPIILEARSRVGGRIHTIRGLAPGLYAEAGAMRIPRVHELTLAYCRHLGLRLRPAVTRNDQTLVYIDGKRFTAREVREDPSLLPYQLARHEEGRGHEEQWDDSIEQVRDLYQREGSCAIEKLTAKYDAFSLRDFLHSNGWSEGAIERYAVMTFTESTLGTGVIQEFREMVGRAYEDLQEITGGMDRLPEALYQRLKQHIHFGTEVRAVSQDDQSVTVHARRAGERLDFSADYAICTLPFSVLRGIDIKLSAGKQRAVRQLHYDAATKIFFQVRTPFWQQTDNIRGGTTVTDLPVRRVIYPSNPAGQDDRAVLLASYTWGQDALQWAALDPDTRVERALQEVSAIHPEIAAEFETGVSYSWYDDPYAMGAYALFEPEQQSTLHADIVRPEGRIHFAGEHCSRWPAWIEGAVESGLHAAATIHQRQSFIPTLA</sequence>
<dbReference type="Gene3D" id="1.20.1440.240">
    <property type="match status" value="1"/>
</dbReference>
<dbReference type="Gene3D" id="3.90.660.10">
    <property type="match status" value="1"/>
</dbReference>
<evidence type="ECO:0000313" key="3">
    <source>
        <dbReference type="Proteomes" id="UP000295124"/>
    </source>
</evidence>
<evidence type="ECO:0000313" key="2">
    <source>
        <dbReference type="EMBL" id="TDD62746.1"/>
    </source>
</evidence>
<evidence type="ECO:0000259" key="1">
    <source>
        <dbReference type="Pfam" id="PF01593"/>
    </source>
</evidence>
<feature type="domain" description="Amine oxidase" evidence="1">
    <location>
        <begin position="1"/>
        <end position="435"/>
    </location>
</feature>
<dbReference type="Gene3D" id="3.50.50.60">
    <property type="entry name" value="FAD/NAD(P)-binding domain"/>
    <property type="match status" value="1"/>
</dbReference>
<reference evidence="2 3" key="1">
    <citation type="submission" date="2019-03" db="EMBL/GenBank/DDBJ databases">
        <title>Draft genome sequences of novel Actinobacteria.</title>
        <authorList>
            <person name="Sahin N."/>
            <person name="Ay H."/>
            <person name="Saygin H."/>
        </authorList>
    </citation>
    <scope>NUCLEOTIDE SEQUENCE [LARGE SCALE GENOMIC DNA]</scope>
    <source>
        <strain evidence="2 3">JCM 13523</strain>
    </source>
</reference>
<organism evidence="2 3">
    <name type="scientific">Kribbella antibiotica</name>
    <dbReference type="NCBI Taxonomy" id="190195"/>
    <lineage>
        <taxon>Bacteria</taxon>
        <taxon>Bacillati</taxon>
        <taxon>Actinomycetota</taxon>
        <taxon>Actinomycetes</taxon>
        <taxon>Propionibacteriales</taxon>
        <taxon>Kribbellaceae</taxon>
        <taxon>Kribbella</taxon>
    </lineage>
</organism>
<dbReference type="InterPro" id="IPR036188">
    <property type="entry name" value="FAD/NAD-bd_sf"/>
</dbReference>
<dbReference type="AlphaFoldDB" id="A0A4R4ZWL3"/>